<dbReference type="InterPro" id="IPR052181">
    <property type="entry name" value="5hmC_binding"/>
</dbReference>
<reference evidence="2" key="1">
    <citation type="submission" date="2019-12" db="EMBL/GenBank/DDBJ databases">
        <title>High-Quality draft genome sequences of three cyanobacteria isolated from the limestone walls of the Old Cathedral of Coimbra.</title>
        <authorList>
            <person name="Tiago I."/>
            <person name="Soares F."/>
            <person name="Portugal A."/>
        </authorList>
    </citation>
    <scope>NUCLEOTIDE SEQUENCE</scope>
    <source>
        <strain evidence="2">A</strain>
    </source>
</reference>
<protein>
    <submittedName>
        <fullName evidence="2">EVE domain-containing protein</fullName>
    </submittedName>
</protein>
<name>A0A8J7YZ82_9CYAN</name>
<organism evidence="2 3">
    <name type="scientific">Myxacorys almedinensis A</name>
    <dbReference type="NCBI Taxonomy" id="2690445"/>
    <lineage>
        <taxon>Bacteria</taxon>
        <taxon>Bacillati</taxon>
        <taxon>Cyanobacteriota</taxon>
        <taxon>Cyanophyceae</taxon>
        <taxon>Leptolyngbyales</taxon>
        <taxon>Leptolyngbyaceae</taxon>
        <taxon>Myxacorys</taxon>
        <taxon>Myxacorys almedinensis</taxon>
    </lineage>
</organism>
<dbReference type="SUPFAM" id="SSF88697">
    <property type="entry name" value="PUA domain-like"/>
    <property type="match status" value="1"/>
</dbReference>
<evidence type="ECO:0000313" key="2">
    <source>
        <dbReference type="EMBL" id="NDJ16764.1"/>
    </source>
</evidence>
<comment type="caution">
    <text evidence="2">The sequence shown here is derived from an EMBL/GenBank/DDBJ whole genome shotgun (WGS) entry which is preliminary data.</text>
</comment>
<keyword evidence="3" id="KW-1185">Reference proteome</keyword>
<dbReference type="AlphaFoldDB" id="A0A8J7YZ82"/>
<dbReference type="InterPro" id="IPR002740">
    <property type="entry name" value="EVE_domain"/>
</dbReference>
<gene>
    <name evidence="2" type="ORF">GS601_05580</name>
</gene>
<dbReference type="PANTHER" id="PTHR14087">
    <property type="entry name" value="THYMOCYTE NUCLEAR PROTEIN 1"/>
    <property type="match status" value="1"/>
</dbReference>
<accession>A0A8J7YZ82</accession>
<feature type="domain" description="EVE" evidence="1">
    <location>
        <begin position="2"/>
        <end position="147"/>
    </location>
</feature>
<proteinExistence type="predicted"/>
<dbReference type="PANTHER" id="PTHR14087:SF7">
    <property type="entry name" value="THYMOCYTE NUCLEAR PROTEIN 1"/>
    <property type="match status" value="1"/>
</dbReference>
<sequence length="173" mass="19708">MNYWLLKSEPEVYGIVDLKRDRTTIWDGVRNYQARNFLRSMLPGDLAFFYHSNTIPPGIAGLMKIVESNLADPTQFDPSSDYYDPKSPPDAPRWQTVRVEFVEEWAEIVSLDQLRDHFPPDDLVIVRRGNRLSVTPVDPSAAEKILDLATLKLRPSTVMPALPDLGSNPQDLR</sequence>
<evidence type="ECO:0000313" key="3">
    <source>
        <dbReference type="Proteomes" id="UP000646053"/>
    </source>
</evidence>
<dbReference type="RefSeq" id="WP_162422283.1">
    <property type="nucleotide sequence ID" value="NZ_WVIE01000005.1"/>
</dbReference>
<dbReference type="CDD" id="cd21133">
    <property type="entry name" value="EVE"/>
    <property type="match status" value="1"/>
</dbReference>
<evidence type="ECO:0000259" key="1">
    <source>
        <dbReference type="Pfam" id="PF01878"/>
    </source>
</evidence>
<dbReference type="InterPro" id="IPR047197">
    <property type="entry name" value="THYN1-like_EVE"/>
</dbReference>
<dbReference type="InterPro" id="IPR015947">
    <property type="entry name" value="PUA-like_sf"/>
</dbReference>
<dbReference type="Gene3D" id="3.10.590.10">
    <property type="entry name" value="ph1033 like domains"/>
    <property type="match status" value="1"/>
</dbReference>
<dbReference type="Pfam" id="PF01878">
    <property type="entry name" value="EVE"/>
    <property type="match status" value="1"/>
</dbReference>
<dbReference type="EMBL" id="WVIE01000005">
    <property type="protein sequence ID" value="NDJ16764.1"/>
    <property type="molecule type" value="Genomic_DNA"/>
</dbReference>
<dbReference type="Proteomes" id="UP000646053">
    <property type="component" value="Unassembled WGS sequence"/>
</dbReference>